<dbReference type="GO" id="GO:0003677">
    <property type="term" value="F:DNA binding"/>
    <property type="evidence" value="ECO:0007669"/>
    <property type="project" value="UniProtKB-KW"/>
</dbReference>
<reference evidence="12" key="1">
    <citation type="submission" date="2022-01" db="EMBL/GenBank/DDBJ databases">
        <authorList>
            <person name="King R."/>
        </authorList>
    </citation>
    <scope>NUCLEOTIDE SEQUENCE</scope>
</reference>
<keyword evidence="8" id="KW-0539">Nucleus</keyword>
<accession>A0A9P0GGE1</accession>
<keyword evidence="5" id="KW-0805">Transcription regulation</keyword>
<dbReference type="SMART" id="SM00614">
    <property type="entry name" value="ZnF_BED"/>
    <property type="match status" value="1"/>
</dbReference>
<dbReference type="Pfam" id="PF04937">
    <property type="entry name" value="DUF659"/>
    <property type="match status" value="1"/>
</dbReference>
<dbReference type="InterPro" id="IPR052035">
    <property type="entry name" value="ZnF_BED_domain_contain"/>
</dbReference>
<evidence type="ECO:0000313" key="13">
    <source>
        <dbReference type="Proteomes" id="UP001153636"/>
    </source>
</evidence>
<dbReference type="AlphaFoldDB" id="A0A9P0GGE1"/>
<comment type="subcellular location">
    <subcellularLocation>
        <location evidence="1">Nucleus</location>
    </subcellularLocation>
</comment>
<feature type="compositionally biased region" description="Polar residues" evidence="10">
    <location>
        <begin position="57"/>
        <end position="69"/>
    </location>
</feature>
<dbReference type="InterPro" id="IPR008906">
    <property type="entry name" value="HATC_C_dom"/>
</dbReference>
<dbReference type="Pfam" id="PF02892">
    <property type="entry name" value="zf-BED"/>
    <property type="match status" value="1"/>
</dbReference>
<evidence type="ECO:0000256" key="6">
    <source>
        <dbReference type="ARBA" id="ARBA00023125"/>
    </source>
</evidence>
<evidence type="ECO:0000256" key="4">
    <source>
        <dbReference type="ARBA" id="ARBA00022833"/>
    </source>
</evidence>
<gene>
    <name evidence="12" type="ORF">PSYICH_LOCUS15048</name>
</gene>
<dbReference type="SUPFAM" id="SSF140996">
    <property type="entry name" value="Hermes dimerisation domain"/>
    <property type="match status" value="1"/>
</dbReference>
<evidence type="ECO:0000256" key="7">
    <source>
        <dbReference type="ARBA" id="ARBA00023163"/>
    </source>
</evidence>
<sequence length="641" mass="73664">MPANKRSSIWNYFTIVDENKNISKCDICKQELNYKHSVSNLKKHFKRKHPTVNIIPENTTATTGTNIDNRLSEDSAGFDADENNDQPTTSKKIKLDILSSNKQNIERRKQQNISTYIPKKITGNIKKKIDSNLLGLFILDYQPFSIVEDKGFRTFVNSLNPSYDLPNRHTISDTLIPMEYEKSLQETKEKMQNVTNVCLTTDCWTSPKTESFMAVTCHFIDNFKMNSVLLSCDVFEENHTAVNLAERLKKIVAEWGIEKKIILTISDNASNIKSAISKELGWKFFGCFAHTLNLAVKDALIIAQPIIDKVKTIVSHFKRSNLSMTKLANFQKQSGIDIPKKLILDVATRWNSTFFMLERFSELENCIRSTLGLLDAKLPHIIPEEWIVIKELCEILKYFEEATRSISGENYISASLVIVLNRGLLNICQALHEKEFTQLSKACIKSLENGLRKRLGNVEYSNTLAICTFLDPRFKTYTFQHDDAVENIRKIVTNIVTEMVTKTIEKKTENTDTDSTSNFEEKKENSNLSLWKCLDEQLAKCKPKSTSSSSRAIMEIQRYLEDDVLDRHKNPLEWWKENQYNYPFLSQLVQQKCCALATSVPCERLFSKAGNVLNERRTRLSANKLKKILFLNTHAQMKLRV</sequence>
<keyword evidence="2" id="KW-0479">Metal-binding</keyword>
<dbReference type="InterPro" id="IPR012337">
    <property type="entry name" value="RNaseH-like_sf"/>
</dbReference>
<evidence type="ECO:0000256" key="10">
    <source>
        <dbReference type="SAM" id="MobiDB-lite"/>
    </source>
</evidence>
<keyword evidence="4" id="KW-0862">Zinc</keyword>
<feature type="region of interest" description="Disordered" evidence="10">
    <location>
        <begin position="57"/>
        <end position="89"/>
    </location>
</feature>
<dbReference type="GO" id="GO:0046983">
    <property type="term" value="F:protein dimerization activity"/>
    <property type="evidence" value="ECO:0007669"/>
    <property type="project" value="InterPro"/>
</dbReference>
<dbReference type="InterPro" id="IPR003656">
    <property type="entry name" value="Znf_BED"/>
</dbReference>
<keyword evidence="13" id="KW-1185">Reference proteome</keyword>
<dbReference type="PANTHER" id="PTHR46481">
    <property type="entry name" value="ZINC FINGER BED DOMAIN-CONTAINING PROTEIN 4"/>
    <property type="match status" value="1"/>
</dbReference>
<dbReference type="GO" id="GO:0009791">
    <property type="term" value="P:post-embryonic development"/>
    <property type="evidence" value="ECO:0007669"/>
    <property type="project" value="UniProtKB-ARBA"/>
</dbReference>
<dbReference type="Pfam" id="PF05699">
    <property type="entry name" value="Dimer_Tnp_hAT"/>
    <property type="match status" value="1"/>
</dbReference>
<evidence type="ECO:0000256" key="2">
    <source>
        <dbReference type="ARBA" id="ARBA00022723"/>
    </source>
</evidence>
<evidence type="ECO:0000256" key="3">
    <source>
        <dbReference type="ARBA" id="ARBA00022771"/>
    </source>
</evidence>
<evidence type="ECO:0000256" key="8">
    <source>
        <dbReference type="ARBA" id="ARBA00023242"/>
    </source>
</evidence>
<dbReference type="OrthoDB" id="10060245at2759"/>
<dbReference type="EMBL" id="OV651821">
    <property type="protein sequence ID" value="CAH1114950.1"/>
    <property type="molecule type" value="Genomic_DNA"/>
</dbReference>
<dbReference type="GO" id="GO:0005634">
    <property type="term" value="C:nucleus"/>
    <property type="evidence" value="ECO:0007669"/>
    <property type="project" value="UniProtKB-SubCell"/>
</dbReference>
<evidence type="ECO:0000259" key="11">
    <source>
        <dbReference type="PROSITE" id="PS50808"/>
    </source>
</evidence>
<feature type="domain" description="BED-type" evidence="11">
    <location>
        <begin position="4"/>
        <end position="50"/>
    </location>
</feature>
<dbReference type="SUPFAM" id="SSF53098">
    <property type="entry name" value="Ribonuclease H-like"/>
    <property type="match status" value="1"/>
</dbReference>
<dbReference type="InterPro" id="IPR007021">
    <property type="entry name" value="DUF659"/>
</dbReference>
<evidence type="ECO:0000256" key="1">
    <source>
        <dbReference type="ARBA" id="ARBA00004123"/>
    </source>
</evidence>
<evidence type="ECO:0000313" key="12">
    <source>
        <dbReference type="EMBL" id="CAH1114950.1"/>
    </source>
</evidence>
<dbReference type="Proteomes" id="UP001153636">
    <property type="component" value="Chromosome 9"/>
</dbReference>
<keyword evidence="7" id="KW-0804">Transcription</keyword>
<dbReference type="GO" id="GO:0008270">
    <property type="term" value="F:zinc ion binding"/>
    <property type="evidence" value="ECO:0007669"/>
    <property type="project" value="UniProtKB-KW"/>
</dbReference>
<keyword evidence="6" id="KW-0238">DNA-binding</keyword>
<dbReference type="PANTHER" id="PTHR46481:SF10">
    <property type="entry name" value="ZINC FINGER BED DOMAIN-CONTAINING PROTEIN 39"/>
    <property type="match status" value="1"/>
</dbReference>
<dbReference type="InterPro" id="IPR036236">
    <property type="entry name" value="Znf_C2H2_sf"/>
</dbReference>
<evidence type="ECO:0000256" key="5">
    <source>
        <dbReference type="ARBA" id="ARBA00023015"/>
    </source>
</evidence>
<dbReference type="PROSITE" id="PS50808">
    <property type="entry name" value="ZF_BED"/>
    <property type="match status" value="1"/>
</dbReference>
<organism evidence="12 13">
    <name type="scientific">Psylliodes chrysocephalus</name>
    <dbReference type="NCBI Taxonomy" id="3402493"/>
    <lineage>
        <taxon>Eukaryota</taxon>
        <taxon>Metazoa</taxon>
        <taxon>Ecdysozoa</taxon>
        <taxon>Arthropoda</taxon>
        <taxon>Hexapoda</taxon>
        <taxon>Insecta</taxon>
        <taxon>Pterygota</taxon>
        <taxon>Neoptera</taxon>
        <taxon>Endopterygota</taxon>
        <taxon>Coleoptera</taxon>
        <taxon>Polyphaga</taxon>
        <taxon>Cucujiformia</taxon>
        <taxon>Chrysomeloidea</taxon>
        <taxon>Chrysomelidae</taxon>
        <taxon>Galerucinae</taxon>
        <taxon>Alticini</taxon>
        <taxon>Psylliodes</taxon>
    </lineage>
</organism>
<evidence type="ECO:0000256" key="9">
    <source>
        <dbReference type="PROSITE-ProRule" id="PRU00027"/>
    </source>
</evidence>
<keyword evidence="3 9" id="KW-0863">Zinc-finger</keyword>
<name>A0A9P0GGE1_9CUCU</name>
<dbReference type="SUPFAM" id="SSF57667">
    <property type="entry name" value="beta-beta-alpha zinc fingers"/>
    <property type="match status" value="1"/>
</dbReference>
<protein>
    <recommendedName>
        <fullName evidence="11">BED-type domain-containing protein</fullName>
    </recommendedName>
</protein>
<proteinExistence type="predicted"/>